<dbReference type="InterPro" id="IPR046848">
    <property type="entry name" value="E_motif"/>
</dbReference>
<evidence type="ECO:0000313" key="5">
    <source>
        <dbReference type="Proteomes" id="UP000663760"/>
    </source>
</evidence>
<evidence type="ECO:0000256" key="2">
    <source>
        <dbReference type="PROSITE-ProRule" id="PRU00708"/>
    </source>
</evidence>
<feature type="repeat" description="PPR" evidence="2">
    <location>
        <begin position="286"/>
        <end position="320"/>
    </location>
</feature>
<dbReference type="InterPro" id="IPR002885">
    <property type="entry name" value="PPR_rpt"/>
</dbReference>
<protein>
    <recommendedName>
        <fullName evidence="3">DYW domain-containing protein</fullName>
    </recommendedName>
</protein>
<dbReference type="Pfam" id="PF20431">
    <property type="entry name" value="E_motif"/>
    <property type="match status" value="1"/>
</dbReference>
<dbReference type="PANTHER" id="PTHR47926:SF410">
    <property type="entry name" value="(WILD MALAYSIAN BANANA) HYPOTHETICAL PROTEIN"/>
    <property type="match status" value="1"/>
</dbReference>
<reference evidence="4" key="1">
    <citation type="submission" date="2020-02" db="EMBL/GenBank/DDBJ databases">
        <authorList>
            <person name="Scholz U."/>
            <person name="Mascher M."/>
            <person name="Fiebig A."/>
        </authorList>
    </citation>
    <scope>NUCLEOTIDE SEQUENCE</scope>
</reference>
<dbReference type="AlphaFoldDB" id="A0A7I8L3E9"/>
<dbReference type="InterPro" id="IPR046960">
    <property type="entry name" value="PPR_At4g14850-like_plant"/>
</dbReference>
<feature type="domain" description="DYW" evidence="3">
    <location>
        <begin position="533"/>
        <end position="625"/>
    </location>
</feature>
<accession>A0A7I8L3E9</accession>
<organism evidence="4 5">
    <name type="scientific">Spirodela intermedia</name>
    <name type="common">Intermediate duckweed</name>
    <dbReference type="NCBI Taxonomy" id="51605"/>
    <lineage>
        <taxon>Eukaryota</taxon>
        <taxon>Viridiplantae</taxon>
        <taxon>Streptophyta</taxon>
        <taxon>Embryophyta</taxon>
        <taxon>Tracheophyta</taxon>
        <taxon>Spermatophyta</taxon>
        <taxon>Magnoliopsida</taxon>
        <taxon>Liliopsida</taxon>
        <taxon>Araceae</taxon>
        <taxon>Lemnoideae</taxon>
        <taxon>Spirodela</taxon>
    </lineage>
</organism>
<dbReference type="InterPro" id="IPR032867">
    <property type="entry name" value="DYW_dom"/>
</dbReference>
<gene>
    <name evidence="4" type="ORF">SI8410_10014423</name>
</gene>
<dbReference type="FunFam" id="1.25.40.10:FF:000090">
    <property type="entry name" value="Pentatricopeptide repeat-containing protein, chloroplastic"/>
    <property type="match status" value="1"/>
</dbReference>
<dbReference type="SUPFAM" id="SSF48452">
    <property type="entry name" value="TPR-like"/>
    <property type="match status" value="1"/>
</dbReference>
<dbReference type="InterPro" id="IPR011990">
    <property type="entry name" value="TPR-like_helical_dom_sf"/>
</dbReference>
<dbReference type="OrthoDB" id="185373at2759"/>
<dbReference type="EMBL" id="LR746273">
    <property type="protein sequence ID" value="CAA7403745.1"/>
    <property type="molecule type" value="Genomic_DNA"/>
</dbReference>
<feature type="repeat" description="PPR" evidence="2">
    <location>
        <begin position="118"/>
        <end position="152"/>
    </location>
</feature>
<dbReference type="Pfam" id="PF14432">
    <property type="entry name" value="DYW_deaminase"/>
    <property type="match status" value="1"/>
</dbReference>
<dbReference type="PROSITE" id="PS51375">
    <property type="entry name" value="PPR"/>
    <property type="match status" value="5"/>
</dbReference>
<dbReference type="GO" id="GO:0009451">
    <property type="term" value="P:RNA modification"/>
    <property type="evidence" value="ECO:0007669"/>
    <property type="project" value="InterPro"/>
</dbReference>
<dbReference type="Gene3D" id="1.25.40.10">
    <property type="entry name" value="Tetratricopeptide repeat domain"/>
    <property type="match status" value="5"/>
</dbReference>
<evidence type="ECO:0000256" key="1">
    <source>
        <dbReference type="ARBA" id="ARBA00022737"/>
    </source>
</evidence>
<evidence type="ECO:0000313" key="4">
    <source>
        <dbReference type="EMBL" id="CAA7403745.1"/>
    </source>
</evidence>
<proteinExistence type="predicted"/>
<feature type="repeat" description="PPR" evidence="2">
    <location>
        <begin position="87"/>
        <end position="117"/>
    </location>
</feature>
<name>A0A7I8L3E9_SPIIN</name>
<evidence type="ECO:0000259" key="3">
    <source>
        <dbReference type="Pfam" id="PF14432"/>
    </source>
</evidence>
<keyword evidence="1" id="KW-0677">Repeat</keyword>
<dbReference type="NCBIfam" id="TIGR00756">
    <property type="entry name" value="PPR"/>
    <property type="match status" value="8"/>
</dbReference>
<dbReference type="Pfam" id="PF13041">
    <property type="entry name" value="PPR_2"/>
    <property type="match status" value="2"/>
</dbReference>
<dbReference type="Pfam" id="PF01535">
    <property type="entry name" value="PPR"/>
    <property type="match status" value="5"/>
</dbReference>
<dbReference type="GO" id="GO:0003723">
    <property type="term" value="F:RNA binding"/>
    <property type="evidence" value="ECO:0007669"/>
    <property type="project" value="InterPro"/>
</dbReference>
<dbReference type="Proteomes" id="UP000663760">
    <property type="component" value="Chromosome 10"/>
</dbReference>
<feature type="repeat" description="PPR" evidence="2">
    <location>
        <begin position="55"/>
        <end position="86"/>
    </location>
</feature>
<keyword evidence="5" id="KW-1185">Reference proteome</keyword>
<feature type="repeat" description="PPR" evidence="2">
    <location>
        <begin position="212"/>
        <end position="246"/>
    </location>
</feature>
<dbReference type="PANTHER" id="PTHR47926">
    <property type="entry name" value="PENTATRICOPEPTIDE REPEAT-CONTAINING PROTEIN"/>
    <property type="match status" value="1"/>
</dbReference>
<sequence>MLARHWRPPFPRWSVRLGSAAGAAVPSSNWAISRLVRDGDVDSARRLFDAMPVKNLVSWNLMLAAYSKKPGRLAEARELFAEIPSPDVVSFNTMLSCHFRNGDAEGARRLFNQMPARDCVSWNAMISGLAENGATDEARGVFSAMPEKNLVSWNTMIAGLVRAGDLALAEKYFREAPDKDDVVLQTVMISGYMAAGEVDRARSLFDGMPARNPVTWNAMISGFVDNQQPENALKIFQAALGGGSSPRLRPNSSTLSSALLGCSHLSALELGKQIHQLACKLPLILDPVVGTSLVSMYCKCGDLGAARKLFEEMPRRDVVTWNAIISGHALHGRGGEALKLFHEMTNNQGILPNWVTFVAALSACAHAGMVGAGRRIFRSMRERYGVDPRPDHYFPMVDLLCRAGLLAEAAELIRRSPFRPHGALFGALLGACRAQKNPELAEFAAGRLLELNPRSAGAYVQLANVYAAAGRWEDVSRVRRLMREGKLVKAPGCSWIEAKGAVHVFRSGDRRHRELEAIWAKLAELEEAMKRAGHAPHLGSAGHDVVVEEKERMLLGHSEKLAIAFGLLAVPAWATIRVFKNLRVCVDCHNATKLISTLEGREIVVRDTSRFHHFRDGSCSCGDFW</sequence>
<dbReference type="GO" id="GO:0008270">
    <property type="term" value="F:zinc ion binding"/>
    <property type="evidence" value="ECO:0007669"/>
    <property type="project" value="InterPro"/>
</dbReference>